<keyword evidence="9" id="KW-1185">Reference proteome</keyword>
<organism evidence="8 9">
    <name type="scientific">Actinopolymorpha rutila</name>
    <dbReference type="NCBI Taxonomy" id="446787"/>
    <lineage>
        <taxon>Bacteria</taxon>
        <taxon>Bacillati</taxon>
        <taxon>Actinomycetota</taxon>
        <taxon>Actinomycetes</taxon>
        <taxon>Propionibacteriales</taxon>
        <taxon>Actinopolymorphaceae</taxon>
        <taxon>Actinopolymorpha</taxon>
    </lineage>
</organism>
<keyword evidence="3" id="KW-0326">Glycosidase</keyword>
<dbReference type="SUPFAM" id="SSF51445">
    <property type="entry name" value="(Trans)glycosidases"/>
    <property type="match status" value="1"/>
</dbReference>
<feature type="region of interest" description="Disordered" evidence="4">
    <location>
        <begin position="1"/>
        <end position="30"/>
    </location>
</feature>
<dbReference type="Pfam" id="PF02837">
    <property type="entry name" value="Glyco_hydro_2_N"/>
    <property type="match status" value="1"/>
</dbReference>
<dbReference type="GO" id="GO:0004553">
    <property type="term" value="F:hydrolase activity, hydrolyzing O-glycosyl compounds"/>
    <property type="evidence" value="ECO:0007669"/>
    <property type="project" value="InterPro"/>
</dbReference>
<keyword evidence="2" id="KW-0378">Hydrolase</keyword>
<evidence type="ECO:0000259" key="5">
    <source>
        <dbReference type="Pfam" id="PF00703"/>
    </source>
</evidence>
<feature type="domain" description="Glycoside hydrolase family 2 immunoglobulin-like beta-sandwich" evidence="5">
    <location>
        <begin position="196"/>
        <end position="296"/>
    </location>
</feature>
<dbReference type="Proteomes" id="UP000579605">
    <property type="component" value="Unassembled WGS sequence"/>
</dbReference>
<comment type="similarity">
    <text evidence="1">Belongs to the glycosyl hydrolase 2 family.</text>
</comment>
<evidence type="ECO:0000259" key="6">
    <source>
        <dbReference type="Pfam" id="PF02836"/>
    </source>
</evidence>
<dbReference type="SUPFAM" id="SSF49303">
    <property type="entry name" value="beta-Galactosidase/glucuronidase domain"/>
    <property type="match status" value="1"/>
</dbReference>
<evidence type="ECO:0000256" key="2">
    <source>
        <dbReference type="ARBA" id="ARBA00022801"/>
    </source>
</evidence>
<evidence type="ECO:0000256" key="4">
    <source>
        <dbReference type="SAM" id="MobiDB-lite"/>
    </source>
</evidence>
<comment type="caution">
    <text evidence="8">The sequence shown here is derived from an EMBL/GenBank/DDBJ whole genome shotgun (WGS) entry which is preliminary data.</text>
</comment>
<evidence type="ECO:0000259" key="7">
    <source>
        <dbReference type="Pfam" id="PF02837"/>
    </source>
</evidence>
<dbReference type="GO" id="GO:0005975">
    <property type="term" value="P:carbohydrate metabolic process"/>
    <property type="evidence" value="ECO:0007669"/>
    <property type="project" value="InterPro"/>
</dbReference>
<dbReference type="PANTHER" id="PTHR42732">
    <property type="entry name" value="BETA-GALACTOSIDASE"/>
    <property type="match status" value="1"/>
</dbReference>
<dbReference type="Gene3D" id="2.60.40.10">
    <property type="entry name" value="Immunoglobulins"/>
    <property type="match status" value="1"/>
</dbReference>
<sequence>MTSTSTSTSTATSTATSTGQPRPEYPRPQFVRPDWLNLNGRWQFETDRGDSGLERGLVERDLGGEILVPFCPESELSGIGDVDFMEAVWYRRTFAVPEQWRGRDVLVHFQAVDHDTTVWADGAEVARHRGGSTPFSANLGDVAGREVTLVVRARDHRAGPQARGKQSDQYGNHDCHYTRTTGIWQTVWLEPVPTSHLNRPRITPDVAGSAFHVEVPLAGPRRGLTVKATLTDDAGVVATAQARADLDLAVRLTLAVPAERRKLWSVGSGHLYDLAFELVDADGTVVDQATSYAGLRSVSIDGKAVLLNGEPVFQRLVLDQGYYADGLLTAPDDAALVADIELSLAAGFNGARLHQKVFEERFLYHADRLGYLVWGEFPDWGCNVGRDGDNQQPTATYVTQWLEAVERDYSHPSIVGWCPLNETWQRMHDRFTVLDDVMRGMFLATKAADQSRPVLDTSGYSHRVPETDIYDSHNYEQNPAKFAEAMKGLAEGKPYVNDGGQGKPWSVPYAGQPYFCSEFGGIWWNPDARPDEDSWGYGERCRTLEEFYARFEGLVAVLLDDPDMFGYCYTQLTDVFQEQNGVYRFDRSEKFDLERVRAAQTRTAAIEKGRG</sequence>
<dbReference type="EMBL" id="JACBZH010000001">
    <property type="protein sequence ID" value="NYH88453.1"/>
    <property type="molecule type" value="Genomic_DNA"/>
</dbReference>
<dbReference type="Gene3D" id="2.60.120.260">
    <property type="entry name" value="Galactose-binding domain-like"/>
    <property type="match status" value="1"/>
</dbReference>
<dbReference type="InterPro" id="IPR017853">
    <property type="entry name" value="GH"/>
</dbReference>
<dbReference type="InterPro" id="IPR006103">
    <property type="entry name" value="Glyco_hydro_2_cat"/>
</dbReference>
<dbReference type="InterPro" id="IPR006104">
    <property type="entry name" value="Glyco_hydro_2_N"/>
</dbReference>
<evidence type="ECO:0000256" key="3">
    <source>
        <dbReference type="ARBA" id="ARBA00023295"/>
    </source>
</evidence>
<proteinExistence type="inferred from homology"/>
<evidence type="ECO:0000256" key="1">
    <source>
        <dbReference type="ARBA" id="ARBA00007401"/>
    </source>
</evidence>
<dbReference type="Pfam" id="PF00703">
    <property type="entry name" value="Glyco_hydro_2"/>
    <property type="match status" value="1"/>
</dbReference>
<feature type="domain" description="Glycosyl hydrolases family 2 sugar binding" evidence="7">
    <location>
        <begin position="87"/>
        <end position="141"/>
    </location>
</feature>
<dbReference type="InterPro" id="IPR008979">
    <property type="entry name" value="Galactose-bd-like_sf"/>
</dbReference>
<gene>
    <name evidence="8" type="ORF">F4554_001091</name>
</gene>
<dbReference type="InterPro" id="IPR036156">
    <property type="entry name" value="Beta-gal/glucu_dom_sf"/>
</dbReference>
<dbReference type="RefSeq" id="WP_179786343.1">
    <property type="nucleotide sequence ID" value="NZ_BAAARR010000022.1"/>
</dbReference>
<dbReference type="InterPro" id="IPR006102">
    <property type="entry name" value="Ig-like_GH2"/>
</dbReference>
<feature type="compositionally biased region" description="Low complexity" evidence="4">
    <location>
        <begin position="1"/>
        <end position="18"/>
    </location>
</feature>
<dbReference type="AlphaFoldDB" id="A0A852Z7V0"/>
<accession>A0A852Z7V0</accession>
<evidence type="ECO:0000313" key="9">
    <source>
        <dbReference type="Proteomes" id="UP000579605"/>
    </source>
</evidence>
<reference evidence="8 9" key="1">
    <citation type="submission" date="2020-07" db="EMBL/GenBank/DDBJ databases">
        <title>Sequencing the genomes of 1000 actinobacteria strains.</title>
        <authorList>
            <person name="Klenk H.-P."/>
        </authorList>
    </citation>
    <scope>NUCLEOTIDE SEQUENCE [LARGE SCALE GENOMIC DNA]</scope>
    <source>
        <strain evidence="8 9">DSM 18448</strain>
    </source>
</reference>
<protein>
    <submittedName>
        <fullName evidence="8">Beta-galactosidase/beta-glucuronidase</fullName>
    </submittedName>
</protein>
<name>A0A852Z7V0_9ACTN</name>
<dbReference type="PANTHER" id="PTHR42732:SF3">
    <property type="entry name" value="HYDROLASE"/>
    <property type="match status" value="1"/>
</dbReference>
<evidence type="ECO:0000313" key="8">
    <source>
        <dbReference type="EMBL" id="NYH88453.1"/>
    </source>
</evidence>
<dbReference type="InterPro" id="IPR013783">
    <property type="entry name" value="Ig-like_fold"/>
</dbReference>
<dbReference type="Gene3D" id="3.20.20.80">
    <property type="entry name" value="Glycosidases"/>
    <property type="match status" value="1"/>
</dbReference>
<dbReference type="SUPFAM" id="SSF49785">
    <property type="entry name" value="Galactose-binding domain-like"/>
    <property type="match status" value="1"/>
</dbReference>
<dbReference type="Pfam" id="PF02836">
    <property type="entry name" value="Glyco_hydro_2_C"/>
    <property type="match status" value="1"/>
</dbReference>
<dbReference type="InterPro" id="IPR051913">
    <property type="entry name" value="GH2_Domain-Containing"/>
</dbReference>
<feature type="domain" description="Glycoside hydrolase family 2 catalytic" evidence="6">
    <location>
        <begin position="332"/>
        <end position="459"/>
    </location>
</feature>